<protein>
    <submittedName>
        <fullName evidence="1">Uncharacterized protein</fullName>
    </submittedName>
</protein>
<accession>A0AAD9KUJ3</accession>
<comment type="caution">
    <text evidence="1">The sequence shown here is derived from an EMBL/GenBank/DDBJ whole genome shotgun (WGS) entry which is preliminary data.</text>
</comment>
<dbReference type="Proteomes" id="UP001209878">
    <property type="component" value="Unassembled WGS sequence"/>
</dbReference>
<keyword evidence="2" id="KW-1185">Reference proteome</keyword>
<evidence type="ECO:0000313" key="1">
    <source>
        <dbReference type="EMBL" id="KAK2177629.1"/>
    </source>
</evidence>
<reference evidence="1" key="1">
    <citation type="journal article" date="2023" name="Mol. Biol. Evol.">
        <title>Third-Generation Sequencing Reveals the Adaptive Role of the Epigenome in Three Deep-Sea Polychaetes.</title>
        <authorList>
            <person name="Perez M."/>
            <person name="Aroh O."/>
            <person name="Sun Y."/>
            <person name="Lan Y."/>
            <person name="Juniper S.K."/>
            <person name="Young C.R."/>
            <person name="Angers B."/>
            <person name="Qian P.Y."/>
        </authorList>
    </citation>
    <scope>NUCLEOTIDE SEQUENCE</scope>
    <source>
        <strain evidence="1">R07B-5</strain>
    </source>
</reference>
<dbReference type="AlphaFoldDB" id="A0AAD9KUJ3"/>
<dbReference type="EMBL" id="JAODUO010000588">
    <property type="protein sequence ID" value="KAK2177629.1"/>
    <property type="molecule type" value="Genomic_DNA"/>
</dbReference>
<evidence type="ECO:0000313" key="2">
    <source>
        <dbReference type="Proteomes" id="UP001209878"/>
    </source>
</evidence>
<gene>
    <name evidence="1" type="ORF">NP493_589g03042</name>
</gene>
<organism evidence="1 2">
    <name type="scientific">Ridgeia piscesae</name>
    <name type="common">Tubeworm</name>
    <dbReference type="NCBI Taxonomy" id="27915"/>
    <lineage>
        <taxon>Eukaryota</taxon>
        <taxon>Metazoa</taxon>
        <taxon>Spiralia</taxon>
        <taxon>Lophotrochozoa</taxon>
        <taxon>Annelida</taxon>
        <taxon>Polychaeta</taxon>
        <taxon>Sedentaria</taxon>
        <taxon>Canalipalpata</taxon>
        <taxon>Sabellida</taxon>
        <taxon>Siboglinidae</taxon>
        <taxon>Ridgeia</taxon>
    </lineage>
</organism>
<name>A0AAD9KUJ3_RIDPI</name>
<sequence>MGLVLGGNTTGGVVYVFTHFVGCEPIPKREDDAVCQKRRWLSWNENEARNFPCGEKATAETGPLCAGSI</sequence>
<proteinExistence type="predicted"/>